<organism evidence="3 4">
    <name type="scientific">Puccinia triticina</name>
    <dbReference type="NCBI Taxonomy" id="208348"/>
    <lineage>
        <taxon>Eukaryota</taxon>
        <taxon>Fungi</taxon>
        <taxon>Dikarya</taxon>
        <taxon>Basidiomycota</taxon>
        <taxon>Pucciniomycotina</taxon>
        <taxon>Pucciniomycetes</taxon>
        <taxon>Pucciniales</taxon>
        <taxon>Pucciniaceae</taxon>
        <taxon>Puccinia</taxon>
    </lineage>
</organism>
<evidence type="ECO:0000256" key="2">
    <source>
        <dbReference type="SAM" id="SignalP"/>
    </source>
</evidence>
<feature type="signal peptide" evidence="2">
    <location>
        <begin position="1"/>
        <end position="24"/>
    </location>
</feature>
<dbReference type="GeneID" id="77807697"/>
<gene>
    <name evidence="3" type="ORF">PtA15_2A75</name>
</gene>
<keyword evidence="2" id="KW-0732">Signal</keyword>
<dbReference type="Proteomes" id="UP001164743">
    <property type="component" value="Chromosome 2A"/>
</dbReference>
<accession>A0ABY7C9D4</accession>
<dbReference type="RefSeq" id="XP_053017319.1">
    <property type="nucleotide sequence ID" value="XM_053166813.1"/>
</dbReference>
<feature type="compositionally biased region" description="Basic and acidic residues" evidence="1">
    <location>
        <begin position="193"/>
        <end position="203"/>
    </location>
</feature>
<feature type="chain" id="PRO_5045426200" evidence="2">
    <location>
        <begin position="25"/>
        <end position="578"/>
    </location>
</feature>
<feature type="region of interest" description="Disordered" evidence="1">
    <location>
        <begin position="252"/>
        <end position="286"/>
    </location>
</feature>
<reference evidence="3" key="1">
    <citation type="submission" date="2022-10" db="EMBL/GenBank/DDBJ databases">
        <title>Puccinia triticina Genome sequencing and assembly.</title>
        <authorList>
            <person name="Li C."/>
        </authorList>
    </citation>
    <scope>NUCLEOTIDE SEQUENCE</scope>
    <source>
        <strain evidence="3">Pt15</strain>
    </source>
</reference>
<evidence type="ECO:0000256" key="1">
    <source>
        <dbReference type="SAM" id="MobiDB-lite"/>
    </source>
</evidence>
<sequence>MNFILRVSLLMLIILVGELAGSEAWTEYFNGWAERAPGLNDIFPPSCSSATTVAGQADHHQPSSADHLYPVGLPAGSSASHHLPLPAHYPAKPAAEERPTNSQAALNVSVDYDELCEPGFCAHDFDVLAEFLAGGTPGPHGQAHPGLPHLSESHSHTIGGGPSGVPAASEYPFPPSSDLTPGPNQRPPRKRKQDLETLPERSRQITRQKKPRRGKTRLHCHIPITSPGMPHVWDSHTHKIAGPGLPYMPTLSGYLFPPSDPRQKKPRGSPTKLEIPLPDSQRQEFSERLHPQGALVFYWTDFAPNDPSDLVQQMEVDRIVTQPQAIRNKQLVIPESEFIDTDRYLRFVHTSRSSKPPRSVDLRGSVTVKPPGSFESCTDDKAAHYPGPRRRRLAKKLLDFVPHYRHWYQHWFDETGIDFENNLLEPHFTGCQDAGVLFPLYLFYVEMIYSIVPRKEEVTLEIELNRARESFNYWTKIYNDPDSRSNPQFKETVEILSKQKARRGPIKFLPLMWSYLELWMVTHRNGVFQKETNHVSKLVKEFFNNVFTYSYSAQHHRYIDRITAQQPGKIDYINSLTT</sequence>
<dbReference type="EMBL" id="CP110422">
    <property type="protein sequence ID" value="WAQ81764.1"/>
    <property type="molecule type" value="Genomic_DNA"/>
</dbReference>
<protein>
    <submittedName>
        <fullName evidence="3">Uncharacterized protein</fullName>
    </submittedName>
</protein>
<evidence type="ECO:0000313" key="3">
    <source>
        <dbReference type="EMBL" id="WAQ81764.1"/>
    </source>
</evidence>
<name>A0ABY7C9D4_9BASI</name>
<proteinExistence type="predicted"/>
<keyword evidence="4" id="KW-1185">Reference proteome</keyword>
<feature type="compositionally biased region" description="Basic residues" evidence="1">
    <location>
        <begin position="204"/>
        <end position="220"/>
    </location>
</feature>
<feature type="region of interest" description="Disordered" evidence="1">
    <location>
        <begin position="136"/>
        <end position="220"/>
    </location>
</feature>
<evidence type="ECO:0000313" key="4">
    <source>
        <dbReference type="Proteomes" id="UP001164743"/>
    </source>
</evidence>